<feature type="domain" description="Coenzyme Q-binding protein COQ10 START" evidence="1">
    <location>
        <begin position="77"/>
        <end position="198"/>
    </location>
</feature>
<name>A0A9E8ZF77_9CYAN</name>
<reference evidence="2" key="1">
    <citation type="submission" date="2022-12" db="EMBL/GenBank/DDBJ databases">
        <title>Polyphasic identification of a Novel Hot-Spring Cyanobacterium Ocullathermofonsia sinensis gen nov. sp. nov. and Genomic Insights on its Adaptations to the Thermal Habitat.</title>
        <authorList>
            <person name="Daroch M."/>
            <person name="Tang J."/>
            <person name="Jiang Y."/>
        </authorList>
    </citation>
    <scope>NUCLEOTIDE SEQUENCE</scope>
    <source>
        <strain evidence="2">PKUAC-SCTA174</strain>
    </source>
</reference>
<evidence type="ECO:0000313" key="2">
    <source>
        <dbReference type="EMBL" id="WAL61716.1"/>
    </source>
</evidence>
<organism evidence="2 3">
    <name type="scientific">Thermocoleostomius sinensis A174</name>
    <dbReference type="NCBI Taxonomy" id="2016057"/>
    <lineage>
        <taxon>Bacteria</taxon>
        <taxon>Bacillati</taxon>
        <taxon>Cyanobacteriota</taxon>
        <taxon>Cyanophyceae</taxon>
        <taxon>Oculatellales</taxon>
        <taxon>Oculatellaceae</taxon>
        <taxon>Thermocoleostomius</taxon>
    </lineage>
</organism>
<gene>
    <name evidence="2" type="ORF">OXH18_06950</name>
</gene>
<dbReference type="PANTHER" id="PTHR34060">
    <property type="entry name" value="POLYKETIDE CYCLASE / DEHYDRASE AND LIPID TRANSPORT PROTEIN"/>
    <property type="match status" value="1"/>
</dbReference>
<protein>
    <submittedName>
        <fullName evidence="2">SRPBCC family protein</fullName>
    </submittedName>
</protein>
<dbReference type="AlphaFoldDB" id="A0A9E8ZF77"/>
<dbReference type="KEGG" id="tsin:OXH18_06950"/>
<sequence>MGWSNSMPGMRLRKSIYLGMSSLAVMVWLTVAPISSAVGGDRIIHQPTEQLLALQPGEVSVSGESGQYVGQVLATGSVEAAWAALTDYNNFASFFPDVETSRLLESNGNQKVFEQVNVVRVFPFTRRTRVVISATESYPQQISFNVIEGDVESLQGVWQLESVGSNQVLVTHRVSIDPGSSPTRDLFFNIYKNSLDDTMAALGQEITRRSGG</sequence>
<dbReference type="InterPro" id="IPR005031">
    <property type="entry name" value="COQ10_START"/>
</dbReference>
<evidence type="ECO:0000259" key="1">
    <source>
        <dbReference type="Pfam" id="PF03364"/>
    </source>
</evidence>
<proteinExistence type="predicted"/>
<evidence type="ECO:0000313" key="3">
    <source>
        <dbReference type="Proteomes" id="UP001163152"/>
    </source>
</evidence>
<dbReference type="Pfam" id="PF03364">
    <property type="entry name" value="Polyketide_cyc"/>
    <property type="match status" value="1"/>
</dbReference>
<accession>A0A9E8ZF77</accession>
<dbReference type="SUPFAM" id="SSF55961">
    <property type="entry name" value="Bet v1-like"/>
    <property type="match status" value="1"/>
</dbReference>
<keyword evidence="3" id="KW-1185">Reference proteome</keyword>
<dbReference type="Gene3D" id="3.30.530.20">
    <property type="match status" value="1"/>
</dbReference>
<dbReference type="RefSeq" id="WP_268611752.1">
    <property type="nucleotide sequence ID" value="NZ_CP113797.1"/>
</dbReference>
<dbReference type="EMBL" id="CP113797">
    <property type="protein sequence ID" value="WAL61716.1"/>
    <property type="molecule type" value="Genomic_DNA"/>
</dbReference>
<dbReference type="PANTHER" id="PTHR34060:SF1">
    <property type="entry name" value="POLYKETIDE CYCLASE _ DEHYDRASE AND LIPID TRANSPORT PROTEIN"/>
    <property type="match status" value="1"/>
</dbReference>
<dbReference type="InterPro" id="IPR023393">
    <property type="entry name" value="START-like_dom_sf"/>
</dbReference>
<dbReference type="Proteomes" id="UP001163152">
    <property type="component" value="Chromosome"/>
</dbReference>